<proteinExistence type="predicted"/>
<accession>A0A5J5EIJ2</accession>
<evidence type="ECO:0000256" key="1">
    <source>
        <dbReference type="SAM" id="MobiDB-lite"/>
    </source>
</evidence>
<keyword evidence="3" id="KW-1185">Reference proteome</keyword>
<comment type="caution">
    <text evidence="2">The sequence shown here is derived from an EMBL/GenBank/DDBJ whole genome shotgun (WGS) entry which is preliminary data.</text>
</comment>
<sequence length="434" mass="50249">MLPYIKNRASKLLHHKESNSDPAANSEQTDTEEKSQFNSDDFYLALQLLDEEIGNSRNLCKVAPIILLAVGGFVAVTYFGNRDSSHDLDYILDPSLPNVAKMSEKLEKAILVVAKKANYHDKWANDNVAVFAIGDRRIRLFRESLEQNVVLYQGKHLVVYAGKWEWVLEQKLKRIAKDNRQMDIEDSVVILKVLTDKQGGPMSRETIKGWCTNIYEPIQDSVLDTVGQNYQTVARSTLLKPFPWHFPVPTDLLHLSPVELFMDFEAVLRHHYNAEILRQTPLFRARDTPLNTLYRLYQDLCAGLDYEMATETEYFFLHTGSRWRLSAIPDPKEKDPVRYAILASMVEALVDAFNWRLDHGRHRNGKHESACARRMATNQRKLRYETPPEWTRWVPPLDDYLDLVQNGYAVRQDDPAFLRRNISAFTAFLYKIPF</sequence>
<dbReference type="AlphaFoldDB" id="A0A5J5EIJ2"/>
<reference evidence="2 3" key="1">
    <citation type="submission" date="2019-09" db="EMBL/GenBank/DDBJ databases">
        <title>Draft genome of the ectomycorrhizal ascomycete Sphaerosporella brunnea.</title>
        <authorList>
            <consortium name="DOE Joint Genome Institute"/>
            <person name="Benucci G.M."/>
            <person name="Marozzi G."/>
            <person name="Antonielli L."/>
            <person name="Sanchez S."/>
            <person name="Marco P."/>
            <person name="Wang X."/>
            <person name="Falini L.B."/>
            <person name="Barry K."/>
            <person name="Haridas S."/>
            <person name="Lipzen A."/>
            <person name="Labutti K."/>
            <person name="Grigoriev I.V."/>
            <person name="Murat C."/>
            <person name="Martin F."/>
            <person name="Albertini E."/>
            <person name="Donnini D."/>
            <person name="Bonito G."/>
        </authorList>
    </citation>
    <scope>NUCLEOTIDE SEQUENCE [LARGE SCALE GENOMIC DNA]</scope>
    <source>
        <strain evidence="2 3">Sb_GMNB300</strain>
    </source>
</reference>
<gene>
    <name evidence="2" type="ORF">FN846DRAFT_999075</name>
</gene>
<dbReference type="OrthoDB" id="3348320at2759"/>
<dbReference type="InParanoid" id="A0A5J5EIJ2"/>
<organism evidence="2 3">
    <name type="scientific">Sphaerosporella brunnea</name>
    <dbReference type="NCBI Taxonomy" id="1250544"/>
    <lineage>
        <taxon>Eukaryota</taxon>
        <taxon>Fungi</taxon>
        <taxon>Dikarya</taxon>
        <taxon>Ascomycota</taxon>
        <taxon>Pezizomycotina</taxon>
        <taxon>Pezizomycetes</taxon>
        <taxon>Pezizales</taxon>
        <taxon>Pyronemataceae</taxon>
        <taxon>Sphaerosporella</taxon>
    </lineage>
</organism>
<protein>
    <submittedName>
        <fullName evidence="2">Uncharacterized protein</fullName>
    </submittedName>
</protein>
<feature type="region of interest" description="Disordered" evidence="1">
    <location>
        <begin position="15"/>
        <end position="35"/>
    </location>
</feature>
<name>A0A5J5EIJ2_9PEZI</name>
<evidence type="ECO:0000313" key="2">
    <source>
        <dbReference type="EMBL" id="KAA8894746.1"/>
    </source>
</evidence>
<dbReference type="EMBL" id="VXIS01000314">
    <property type="protein sequence ID" value="KAA8894746.1"/>
    <property type="molecule type" value="Genomic_DNA"/>
</dbReference>
<evidence type="ECO:0000313" key="3">
    <source>
        <dbReference type="Proteomes" id="UP000326924"/>
    </source>
</evidence>
<dbReference type="Proteomes" id="UP000326924">
    <property type="component" value="Unassembled WGS sequence"/>
</dbReference>